<dbReference type="AlphaFoldDB" id="A0A2W2C507"/>
<proteinExistence type="predicted"/>
<comment type="caution">
    <text evidence="1">The sequence shown here is derived from an EMBL/GenBank/DDBJ whole genome shotgun (WGS) entry which is preliminary data.</text>
</comment>
<name>A0A2W2C507_9ACTN</name>
<organism evidence="1 2">
    <name type="scientific">Micromonospora endophytica</name>
    <dbReference type="NCBI Taxonomy" id="515350"/>
    <lineage>
        <taxon>Bacteria</taxon>
        <taxon>Bacillati</taxon>
        <taxon>Actinomycetota</taxon>
        <taxon>Actinomycetes</taxon>
        <taxon>Micromonosporales</taxon>
        <taxon>Micromonosporaceae</taxon>
        <taxon>Micromonospora</taxon>
    </lineage>
</organism>
<keyword evidence="2" id="KW-1185">Reference proteome</keyword>
<protein>
    <submittedName>
        <fullName evidence="1">Uncharacterized protein</fullName>
    </submittedName>
</protein>
<accession>A0A2W2C507</accession>
<sequence length="147" mass="16154">MLSPRAAECVEPVLLEEMAAEGLVRYEPDPDYWLSAEGLPYGYDCQAPDFEVGVDELELIAQAAGGVMRCDIVLHILVSDLAGRPALARIAERVARRTDGWVFVEFHTPPSAVLLEYLASAGRCVRVDDAVYLDAAAMTEPFRASRR</sequence>
<dbReference type="Proteomes" id="UP000248627">
    <property type="component" value="Unassembled WGS sequence"/>
</dbReference>
<gene>
    <name evidence="1" type="ORF">C1I93_25745</name>
</gene>
<reference evidence="1 2" key="1">
    <citation type="submission" date="2018-01" db="EMBL/GenBank/DDBJ databases">
        <title>Draft genome sequence of Jishengella endophytica.</title>
        <authorList>
            <person name="Sahin N."/>
            <person name="Ay H."/>
            <person name="Saygin H."/>
        </authorList>
    </citation>
    <scope>NUCLEOTIDE SEQUENCE [LARGE SCALE GENOMIC DNA]</scope>
    <source>
        <strain evidence="1 2">DSM 45430</strain>
    </source>
</reference>
<evidence type="ECO:0000313" key="2">
    <source>
        <dbReference type="Proteomes" id="UP000248627"/>
    </source>
</evidence>
<evidence type="ECO:0000313" key="1">
    <source>
        <dbReference type="EMBL" id="PZF87834.1"/>
    </source>
</evidence>
<dbReference type="EMBL" id="POTX01000255">
    <property type="protein sequence ID" value="PZF87834.1"/>
    <property type="molecule type" value="Genomic_DNA"/>
</dbReference>